<protein>
    <submittedName>
        <fullName evidence="1">Uncharacterized protein</fullName>
    </submittedName>
</protein>
<dbReference type="OrthoDB" id="9055506at2"/>
<dbReference type="Pfam" id="PF13692">
    <property type="entry name" value="Glyco_trans_1_4"/>
    <property type="match status" value="1"/>
</dbReference>
<dbReference type="EMBL" id="AUVB01000046">
    <property type="protein sequence ID" value="KGE03852.1"/>
    <property type="molecule type" value="Genomic_DNA"/>
</dbReference>
<evidence type="ECO:0000313" key="2">
    <source>
        <dbReference type="Proteomes" id="UP000029640"/>
    </source>
</evidence>
<dbReference type="Proteomes" id="UP000029640">
    <property type="component" value="Unassembled WGS sequence"/>
</dbReference>
<comment type="caution">
    <text evidence="1">The sequence shown here is derived from an EMBL/GenBank/DDBJ whole genome shotgun (WGS) entry which is preliminary data.</text>
</comment>
<keyword evidence="2" id="KW-1185">Reference proteome</keyword>
<dbReference type="eggNOG" id="COG0438">
    <property type="taxonomic scope" value="Bacteria"/>
</dbReference>
<reference evidence="1 2" key="1">
    <citation type="journal article" date="2014" name="Genome Announc.">
        <title>Genome Sequence of Gammaproteobacterial Pseudohaliea rubra Type Strain DSM 19751, Isolated from Coastal Seawater of the Mediterranean Sea.</title>
        <authorList>
            <person name="Spring S."/>
            <person name="Fiebig A."/>
            <person name="Riedel T."/>
            <person name="Goker M."/>
            <person name="Klenk H.P."/>
        </authorList>
    </citation>
    <scope>NUCLEOTIDE SEQUENCE [LARGE SCALE GENOMIC DNA]</scope>
    <source>
        <strain evidence="1 2">DSM 19751</strain>
    </source>
</reference>
<dbReference type="AlphaFoldDB" id="A0A095VQW4"/>
<proteinExistence type="predicted"/>
<dbReference type="PANTHER" id="PTHR12526">
    <property type="entry name" value="GLYCOSYLTRANSFERASE"/>
    <property type="match status" value="1"/>
</dbReference>
<dbReference type="SUPFAM" id="SSF53756">
    <property type="entry name" value="UDP-Glycosyltransferase/glycogen phosphorylase"/>
    <property type="match status" value="1"/>
</dbReference>
<name>A0A095VQW4_9GAMM</name>
<dbReference type="STRING" id="1265313.HRUBRA_01599"/>
<dbReference type="Gene3D" id="3.40.50.2000">
    <property type="entry name" value="Glycogen Phosphorylase B"/>
    <property type="match status" value="2"/>
</dbReference>
<gene>
    <name evidence="1" type="ORF">HRUBRA_01599</name>
</gene>
<dbReference type="CDD" id="cd03801">
    <property type="entry name" value="GT4_PimA-like"/>
    <property type="match status" value="1"/>
</dbReference>
<dbReference type="HOGENOM" id="CLU_039285_0_0_6"/>
<organism evidence="1 2">
    <name type="scientific">Pseudohaliea rubra DSM 19751</name>
    <dbReference type="NCBI Taxonomy" id="1265313"/>
    <lineage>
        <taxon>Bacteria</taxon>
        <taxon>Pseudomonadati</taxon>
        <taxon>Pseudomonadota</taxon>
        <taxon>Gammaproteobacteria</taxon>
        <taxon>Cellvibrionales</taxon>
        <taxon>Halieaceae</taxon>
        <taxon>Pseudohaliea</taxon>
    </lineage>
</organism>
<accession>A0A095VQW4</accession>
<sequence length="422" mass="47444">MKIALLLNSTFDGDALEQRPLGGTETAALGMSRALAALHDVEVTLFSRTERPGRYSGVEHLPSHQLAAWSTRNQPDIFLVIRSWLPLWLPIYARCRVFLSPDAHDQPSMQSALTATIRVGGEVKDVTVLDPKLIYPDIDQFFCVSEWQARTFIQAHSIPRERIFITGNGIFPDNFADMPLPERAPRLVYSATPFRGLEYMPEYFSALRREHPELGFDVCSGMALYGHTREEDEKAYGALYKELQASGAEVHGPLKQKKLAEIMCKARIYTYPNIFEETFCISVLEAQAAGLAVVTSKKAALAERIEHGVDGFLIEGHPSERSYRDAFLSTVDRLLTDQDLWATVSARARDTAMRQSYRQLAESWMGCFNELLKLQKKPRLPDIPRIPAVDIGEARSGKAALTIPGDKIADYLPQTFREYGFE</sequence>
<evidence type="ECO:0000313" key="1">
    <source>
        <dbReference type="EMBL" id="KGE03852.1"/>
    </source>
</evidence>